<keyword evidence="1" id="KW-0808">Transferase</keyword>
<comment type="caution">
    <text evidence="5">The sequence shown here is derived from an EMBL/GenBank/DDBJ whole genome shotgun (WGS) entry which is preliminary data.</text>
</comment>
<evidence type="ECO:0000313" key="5">
    <source>
        <dbReference type="EMBL" id="GMG74791.1"/>
    </source>
</evidence>
<dbReference type="FunFam" id="3.40.630.30:FF:000005">
    <property type="entry name" value="Ribosomal protein alanine acetyltransferase"/>
    <property type="match status" value="1"/>
</dbReference>
<keyword evidence="2" id="KW-0012">Acyltransferase</keyword>
<evidence type="ECO:0000256" key="3">
    <source>
        <dbReference type="ARBA" id="ARBA00038502"/>
    </source>
</evidence>
<feature type="domain" description="N-acetyltransferase" evidence="4">
    <location>
        <begin position="7"/>
        <end position="172"/>
    </location>
</feature>
<dbReference type="InterPro" id="IPR016181">
    <property type="entry name" value="Acyl_CoA_acyltransferase"/>
</dbReference>
<dbReference type="InterPro" id="IPR051531">
    <property type="entry name" value="N-acetyltransferase"/>
</dbReference>
<dbReference type="Pfam" id="PF13302">
    <property type="entry name" value="Acetyltransf_3"/>
    <property type="match status" value="1"/>
</dbReference>
<dbReference type="EMBL" id="BSYK01000001">
    <property type="protein sequence ID" value="GMG74791.1"/>
    <property type="molecule type" value="Genomic_DNA"/>
</dbReference>
<dbReference type="PANTHER" id="PTHR43792">
    <property type="entry name" value="GNAT FAMILY, PUTATIVE (AFU_ORTHOLOGUE AFUA_3G00765)-RELATED-RELATED"/>
    <property type="match status" value="1"/>
</dbReference>
<protein>
    <submittedName>
        <fullName evidence="5">GNAT family protein</fullName>
    </submittedName>
</protein>
<dbReference type="RefSeq" id="WP_155017394.1">
    <property type="nucleotide sequence ID" value="NZ_BSYK01000001.1"/>
</dbReference>
<dbReference type="InterPro" id="IPR000182">
    <property type="entry name" value="GNAT_dom"/>
</dbReference>
<dbReference type="PROSITE" id="PS51186">
    <property type="entry name" value="GNAT"/>
    <property type="match status" value="1"/>
</dbReference>
<name>A0AAX6BLX2_PRIMG</name>
<evidence type="ECO:0000313" key="6">
    <source>
        <dbReference type="Proteomes" id="UP001165240"/>
    </source>
</evidence>
<dbReference type="SUPFAM" id="SSF55729">
    <property type="entry name" value="Acyl-CoA N-acyltransferases (Nat)"/>
    <property type="match status" value="1"/>
</dbReference>
<evidence type="ECO:0000259" key="4">
    <source>
        <dbReference type="PROSITE" id="PS51186"/>
    </source>
</evidence>
<dbReference type="GO" id="GO:0008999">
    <property type="term" value="F:protein-N-terminal-alanine acetyltransferase activity"/>
    <property type="evidence" value="ECO:0007669"/>
    <property type="project" value="TreeGrafter"/>
</dbReference>
<organism evidence="5 6">
    <name type="scientific">Priestia megaterium</name>
    <name type="common">Bacillus megaterium</name>
    <dbReference type="NCBI Taxonomy" id="1404"/>
    <lineage>
        <taxon>Bacteria</taxon>
        <taxon>Bacillati</taxon>
        <taxon>Bacillota</taxon>
        <taxon>Bacilli</taxon>
        <taxon>Bacillales</taxon>
        <taxon>Bacillaceae</taxon>
        <taxon>Priestia</taxon>
    </lineage>
</organism>
<reference evidence="5" key="1">
    <citation type="journal article" date="2024" name="Appl Microbiol">
        <title>Effect of kuratsuki Bacillus and Priestia on Taste of Sake.</title>
        <authorList>
            <person name="Kobayashi K."/>
            <person name="Nishida H."/>
        </authorList>
    </citation>
    <scope>NUCLEOTIDE SEQUENCE</scope>
    <source>
        <strain evidence="5">B-12</strain>
    </source>
</reference>
<sequence>MIESHTIYLCPLTASDAHDSLRLQKDNRDFFKQFSMSREHSFYTLESQVEKIQRHEENRKNDQEYYFGLFQKENNKLIGTISLFQVMRGSLQSAVIGYFLDHHHNGKGYATEAIKALVDYAFEELHLHRIEAGVMPRNVPSQRVLEKAGFHREGIARKNVNINGIWEDHQVLAILNPNDKIEEINEFLKF</sequence>
<gene>
    <name evidence="5" type="ORF">ShirakiTB12_32590</name>
</gene>
<comment type="similarity">
    <text evidence="3">Belongs to the acetyltransferase family. RimJ subfamily.</text>
</comment>
<dbReference type="Proteomes" id="UP001165240">
    <property type="component" value="Unassembled WGS sequence"/>
</dbReference>
<dbReference type="GO" id="GO:0005737">
    <property type="term" value="C:cytoplasm"/>
    <property type="evidence" value="ECO:0007669"/>
    <property type="project" value="TreeGrafter"/>
</dbReference>
<accession>A0AAX6BLX2</accession>
<dbReference type="Gene3D" id="3.40.630.30">
    <property type="match status" value="1"/>
</dbReference>
<dbReference type="AlphaFoldDB" id="A0AAX6BLX2"/>
<dbReference type="PANTHER" id="PTHR43792:SF8">
    <property type="entry name" value="[RIBOSOMAL PROTEIN US5]-ALANINE N-ACETYLTRANSFERASE"/>
    <property type="match status" value="1"/>
</dbReference>
<evidence type="ECO:0000256" key="2">
    <source>
        <dbReference type="ARBA" id="ARBA00023315"/>
    </source>
</evidence>
<evidence type="ECO:0000256" key="1">
    <source>
        <dbReference type="ARBA" id="ARBA00022679"/>
    </source>
</evidence>
<proteinExistence type="inferred from homology"/>